<dbReference type="Proteomes" id="UP000319148">
    <property type="component" value="Unassembled WGS sequence"/>
</dbReference>
<dbReference type="InterPro" id="IPR036061">
    <property type="entry name" value="CheW-like_dom_sf"/>
</dbReference>
<reference evidence="3" key="1">
    <citation type="submission" date="2019-06" db="EMBL/GenBank/DDBJ databases">
        <title>The complete genome of Emcibacter congregatus ZYLT.</title>
        <authorList>
            <person name="Zhao Z."/>
        </authorList>
    </citation>
    <scope>NUCLEOTIDE SEQUENCE [LARGE SCALE GENOMIC DNA]</scope>
    <source>
        <strain evidence="3">MCCC 1A06723</strain>
    </source>
</reference>
<feature type="domain" description="CheW-like" evidence="1">
    <location>
        <begin position="10"/>
        <end position="154"/>
    </location>
</feature>
<evidence type="ECO:0000259" key="1">
    <source>
        <dbReference type="PROSITE" id="PS50851"/>
    </source>
</evidence>
<dbReference type="AlphaFoldDB" id="A0A501PLT8"/>
<comment type="caution">
    <text evidence="2">The sequence shown here is derived from an EMBL/GenBank/DDBJ whole genome shotgun (WGS) entry which is preliminary data.</text>
</comment>
<accession>A0A501PLT8</accession>
<dbReference type="Gene3D" id="2.40.50.180">
    <property type="entry name" value="CheA-289, Domain 4"/>
    <property type="match status" value="1"/>
</dbReference>
<proteinExistence type="predicted"/>
<evidence type="ECO:0000313" key="2">
    <source>
        <dbReference type="EMBL" id="TPD60736.1"/>
    </source>
</evidence>
<gene>
    <name evidence="2" type="ORF">FIV46_08410</name>
</gene>
<dbReference type="PROSITE" id="PS50851">
    <property type="entry name" value="CHEW"/>
    <property type="match status" value="1"/>
</dbReference>
<sequence length="168" mass="18317">MSRDVAITDAAQYVTLGIASELLAVPVERVQEILESRQVSRLPHAPESLLGLIDVRGMSVPVVDLRLKLGFPQSEDTHDTRIVVLFVEMNGRQLTFGLKADRVFEVTVLDSSELEASPEVGMEWQSECIAGIGRRNGNFVTVLDLDSLFDGAEASFGVLTETDNAEVA</sequence>
<dbReference type="OrthoDB" id="3291462at2"/>
<keyword evidence="3" id="KW-1185">Reference proteome</keyword>
<dbReference type="GO" id="GO:0005829">
    <property type="term" value="C:cytosol"/>
    <property type="evidence" value="ECO:0007669"/>
    <property type="project" value="TreeGrafter"/>
</dbReference>
<dbReference type="PANTHER" id="PTHR22617">
    <property type="entry name" value="CHEMOTAXIS SENSOR HISTIDINE KINASE-RELATED"/>
    <property type="match status" value="1"/>
</dbReference>
<dbReference type="EMBL" id="VFIY01000006">
    <property type="protein sequence ID" value="TPD60736.1"/>
    <property type="molecule type" value="Genomic_DNA"/>
</dbReference>
<dbReference type="InterPro" id="IPR002545">
    <property type="entry name" value="CheW-lke_dom"/>
</dbReference>
<dbReference type="RefSeq" id="WP_139940401.1">
    <property type="nucleotide sequence ID" value="NZ_JBHSYP010000008.1"/>
</dbReference>
<dbReference type="InterPro" id="IPR039315">
    <property type="entry name" value="CheW"/>
</dbReference>
<dbReference type="GO" id="GO:0007165">
    <property type="term" value="P:signal transduction"/>
    <property type="evidence" value="ECO:0007669"/>
    <property type="project" value="InterPro"/>
</dbReference>
<dbReference type="SMART" id="SM00260">
    <property type="entry name" value="CheW"/>
    <property type="match status" value="1"/>
</dbReference>
<protein>
    <submittedName>
        <fullName evidence="2">Chemotaxis protein CheW</fullName>
    </submittedName>
</protein>
<organism evidence="2 3">
    <name type="scientific">Emcibacter nanhaiensis</name>
    <dbReference type="NCBI Taxonomy" id="1505037"/>
    <lineage>
        <taxon>Bacteria</taxon>
        <taxon>Pseudomonadati</taxon>
        <taxon>Pseudomonadota</taxon>
        <taxon>Alphaproteobacteria</taxon>
        <taxon>Emcibacterales</taxon>
        <taxon>Emcibacteraceae</taxon>
        <taxon>Emcibacter</taxon>
    </lineage>
</organism>
<dbReference type="Gene3D" id="2.30.30.40">
    <property type="entry name" value="SH3 Domains"/>
    <property type="match status" value="1"/>
</dbReference>
<dbReference type="PANTHER" id="PTHR22617:SF23">
    <property type="entry name" value="CHEMOTAXIS PROTEIN CHEW"/>
    <property type="match status" value="1"/>
</dbReference>
<evidence type="ECO:0000313" key="3">
    <source>
        <dbReference type="Proteomes" id="UP000319148"/>
    </source>
</evidence>
<dbReference type="Pfam" id="PF01584">
    <property type="entry name" value="CheW"/>
    <property type="match status" value="1"/>
</dbReference>
<dbReference type="SUPFAM" id="SSF50341">
    <property type="entry name" value="CheW-like"/>
    <property type="match status" value="1"/>
</dbReference>
<dbReference type="GO" id="GO:0006935">
    <property type="term" value="P:chemotaxis"/>
    <property type="evidence" value="ECO:0007669"/>
    <property type="project" value="InterPro"/>
</dbReference>
<name>A0A501PLT8_9PROT</name>